<evidence type="ECO:0000313" key="4">
    <source>
        <dbReference type="EMBL" id="EKC74332.1"/>
    </source>
</evidence>
<feature type="compositionally biased region" description="Basic and acidic residues" evidence="2">
    <location>
        <begin position="355"/>
        <end position="370"/>
    </location>
</feature>
<feature type="compositionally biased region" description="Low complexity" evidence="2">
    <location>
        <begin position="517"/>
        <end position="527"/>
    </location>
</feature>
<name>K1TMH6_9ZZZZ</name>
<dbReference type="InterPro" id="IPR050921">
    <property type="entry name" value="T4SS_GSP_E_ATPase"/>
</dbReference>
<proteinExistence type="inferred from homology"/>
<feature type="region of interest" description="Disordered" evidence="2">
    <location>
        <begin position="436"/>
        <end position="459"/>
    </location>
</feature>
<evidence type="ECO:0000256" key="2">
    <source>
        <dbReference type="SAM" id="MobiDB-lite"/>
    </source>
</evidence>
<sequence length="544" mass="61443">MNETIFDKLDFGPLKPLLDNDDITDISYCNGGQIWIRSLTQGSIRVEVPGCTQEFMEKLAFQCSNVMGTTFNNAKPFLDAESSELRLNFVHQSIATNGIACVLRKTPAKIRLKKEKLLEDDYFTADIHDVLIKCVEGHCNIIVCGETGSGKTEFVKYLASHTKDNEKIITIEDTLELHLDKIFPHRDIVAMKTNNVASYSDVLVTCMRQNPKWILLSEVRSAEAVSAVRNSISSGHNILSTIHADKASAIPYRLYSLMETDLDVDQFLNTIYRYIQLGVHIKAYYSKKYGKFHREVDEVTEFYVDENNKCQTHTIYRKMFDKNPIMVKPSAHLIEYLENQNIDISSITSKLSDKPFEEELESEKKLEKNDNNNNTVESNSSSNEDMKQNESTPDGNTIFPSDISTNKAIISNEIKKDNDTLPLQTNLSSIMPNLQSNEVKSSTPNLENSNNIDSPLQSSDATKDFSFTGKDLFTNNQSQQVVEPKVDNSINQMMGQQNNVNLDMNNIFDGMEKEEQQAPQKPENQPPGVINTIDINSLLNDSNV</sequence>
<dbReference type="PROSITE" id="PS00675">
    <property type="entry name" value="SIGMA54_INTERACT_1"/>
    <property type="match status" value="1"/>
</dbReference>
<dbReference type="GO" id="GO:0016887">
    <property type="term" value="F:ATP hydrolysis activity"/>
    <property type="evidence" value="ECO:0007669"/>
    <property type="project" value="InterPro"/>
</dbReference>
<reference evidence="4" key="1">
    <citation type="journal article" date="2013" name="Environ. Microbiol.">
        <title>Microbiota from the distal guts of lean and obese adolescents exhibit partial functional redundancy besides clear differences in community structure.</title>
        <authorList>
            <person name="Ferrer M."/>
            <person name="Ruiz A."/>
            <person name="Lanza F."/>
            <person name="Haange S.B."/>
            <person name="Oberbach A."/>
            <person name="Till H."/>
            <person name="Bargiela R."/>
            <person name="Campoy C."/>
            <person name="Segura M.T."/>
            <person name="Richter M."/>
            <person name="von Bergen M."/>
            <person name="Seifert J."/>
            <person name="Suarez A."/>
        </authorList>
    </citation>
    <scope>NUCLEOTIDE SEQUENCE</scope>
</reference>
<dbReference type="InterPro" id="IPR027417">
    <property type="entry name" value="P-loop_NTPase"/>
</dbReference>
<gene>
    <name evidence="4" type="ORF">OBE_01909</name>
</gene>
<dbReference type="EMBL" id="AJWZ01001249">
    <property type="protein sequence ID" value="EKC74332.1"/>
    <property type="molecule type" value="Genomic_DNA"/>
</dbReference>
<comment type="caution">
    <text evidence="4">The sequence shown here is derived from an EMBL/GenBank/DDBJ whole genome shotgun (WGS) entry which is preliminary data.</text>
</comment>
<feature type="compositionally biased region" description="Low complexity" evidence="2">
    <location>
        <begin position="371"/>
        <end position="383"/>
    </location>
</feature>
<dbReference type="AlphaFoldDB" id="K1TMH6"/>
<feature type="domain" description="Bacterial type II secretion system protein E" evidence="3">
    <location>
        <begin position="98"/>
        <end position="291"/>
    </location>
</feature>
<feature type="region of interest" description="Disordered" evidence="2">
    <location>
        <begin position="510"/>
        <end position="536"/>
    </location>
</feature>
<evidence type="ECO:0000256" key="1">
    <source>
        <dbReference type="ARBA" id="ARBA00006611"/>
    </source>
</evidence>
<dbReference type="PANTHER" id="PTHR30486:SF6">
    <property type="entry name" value="TYPE IV PILUS RETRACTATION ATPASE PILT"/>
    <property type="match status" value="1"/>
</dbReference>
<protein>
    <submittedName>
        <fullName evidence="4">Type II/IV secretion system protein</fullName>
    </submittedName>
</protein>
<dbReference type="SUPFAM" id="SSF52540">
    <property type="entry name" value="P-loop containing nucleoside triphosphate hydrolases"/>
    <property type="match status" value="1"/>
</dbReference>
<evidence type="ECO:0000259" key="3">
    <source>
        <dbReference type="Pfam" id="PF00437"/>
    </source>
</evidence>
<feature type="region of interest" description="Disordered" evidence="2">
    <location>
        <begin position="355"/>
        <end position="401"/>
    </location>
</feature>
<dbReference type="Gene3D" id="3.30.450.90">
    <property type="match status" value="1"/>
</dbReference>
<dbReference type="CDD" id="cd01130">
    <property type="entry name" value="VirB11-like_ATPase"/>
    <property type="match status" value="1"/>
</dbReference>
<comment type="similarity">
    <text evidence="1">Belongs to the GSP E family.</text>
</comment>
<dbReference type="InterPro" id="IPR025662">
    <property type="entry name" value="Sigma_54_int_dom_ATP-bd_1"/>
</dbReference>
<dbReference type="Gene3D" id="3.40.50.300">
    <property type="entry name" value="P-loop containing nucleotide triphosphate hydrolases"/>
    <property type="match status" value="1"/>
</dbReference>
<accession>K1TMH6</accession>
<dbReference type="Pfam" id="PF00437">
    <property type="entry name" value="T2SSE"/>
    <property type="match status" value="1"/>
</dbReference>
<feature type="compositionally biased region" description="Polar residues" evidence="2">
    <location>
        <begin position="389"/>
        <end position="401"/>
    </location>
</feature>
<dbReference type="InterPro" id="IPR001482">
    <property type="entry name" value="T2SS/T4SS_dom"/>
</dbReference>
<organism evidence="4">
    <name type="scientific">human gut metagenome</name>
    <dbReference type="NCBI Taxonomy" id="408170"/>
    <lineage>
        <taxon>unclassified sequences</taxon>
        <taxon>metagenomes</taxon>
        <taxon>organismal metagenomes</taxon>
    </lineage>
</organism>
<dbReference type="PANTHER" id="PTHR30486">
    <property type="entry name" value="TWITCHING MOTILITY PROTEIN PILT"/>
    <property type="match status" value="1"/>
</dbReference>